<accession>A0AAD9YAG1</accession>
<dbReference type="Proteomes" id="UP001281614">
    <property type="component" value="Unassembled WGS sequence"/>
</dbReference>
<evidence type="ECO:0000313" key="1">
    <source>
        <dbReference type="EMBL" id="KAK2752258.1"/>
    </source>
</evidence>
<proteinExistence type="predicted"/>
<name>A0AAD9YAG1_COLKA</name>
<gene>
    <name evidence="1" type="ORF">CKAH01_17751</name>
</gene>
<organism evidence="1 2">
    <name type="scientific">Colletotrichum kahawae</name>
    <name type="common">Coffee berry disease fungus</name>
    <dbReference type="NCBI Taxonomy" id="34407"/>
    <lineage>
        <taxon>Eukaryota</taxon>
        <taxon>Fungi</taxon>
        <taxon>Dikarya</taxon>
        <taxon>Ascomycota</taxon>
        <taxon>Pezizomycotina</taxon>
        <taxon>Sordariomycetes</taxon>
        <taxon>Hypocreomycetidae</taxon>
        <taxon>Glomerellales</taxon>
        <taxon>Glomerellaceae</taxon>
        <taxon>Colletotrichum</taxon>
        <taxon>Colletotrichum gloeosporioides species complex</taxon>
    </lineage>
</organism>
<comment type="caution">
    <text evidence="1">The sequence shown here is derived from an EMBL/GenBank/DDBJ whole genome shotgun (WGS) entry which is preliminary data.</text>
</comment>
<dbReference type="EMBL" id="VYYT01000254">
    <property type="protein sequence ID" value="KAK2752258.1"/>
    <property type="molecule type" value="Genomic_DNA"/>
</dbReference>
<evidence type="ECO:0000313" key="2">
    <source>
        <dbReference type="Proteomes" id="UP001281614"/>
    </source>
</evidence>
<reference evidence="1" key="1">
    <citation type="submission" date="2023-02" db="EMBL/GenBank/DDBJ databases">
        <title>Colletotrichum kahawae CIFC_Que2 genome sequencing and assembly.</title>
        <authorList>
            <person name="Baroncelli R."/>
        </authorList>
    </citation>
    <scope>NUCLEOTIDE SEQUENCE</scope>
    <source>
        <strain evidence="1">CIFC_Que2</strain>
    </source>
</reference>
<keyword evidence="2" id="KW-1185">Reference proteome</keyword>
<dbReference type="AlphaFoldDB" id="A0AAD9YAG1"/>
<protein>
    <submittedName>
        <fullName evidence="1">Uncharacterized protein</fullName>
    </submittedName>
</protein>
<sequence>MLCRSISGLASRHHQWRPRPDRFSKLVAPVLDGHWDVPEDFKLIAARMATFESLSIHHTCCECRGTVCPGEPRDIGDEDIEEFLEEDSRAIEILHELLPEFEAKLAEMSCSFAEFMETYWKDRMVQVLEELNEPQPMTAHNLREIRHLGVNLQVEDNNDDETEPEYGSLEYYMAELDQIMEEVDV</sequence>